<evidence type="ECO:0000313" key="3">
    <source>
        <dbReference type="EMBL" id="KAG7296989.1"/>
    </source>
</evidence>
<keyword evidence="4" id="KW-1185">Reference proteome</keyword>
<protein>
    <submittedName>
        <fullName evidence="3">Uncharacterized protein</fullName>
    </submittedName>
</protein>
<proteinExistence type="predicted"/>
<name>A0ABQ7PWW6_PLUXY</name>
<comment type="caution">
    <text evidence="3">The sequence shown here is derived from an EMBL/GenBank/DDBJ whole genome shotgun (WGS) entry which is preliminary data.</text>
</comment>
<feature type="region of interest" description="Disordered" evidence="2">
    <location>
        <begin position="1"/>
        <end position="37"/>
    </location>
</feature>
<feature type="coiled-coil region" evidence="1">
    <location>
        <begin position="274"/>
        <end position="345"/>
    </location>
</feature>
<gene>
    <name evidence="3" type="ORF">JYU34_019908</name>
</gene>
<feature type="compositionally biased region" description="Polar residues" evidence="2">
    <location>
        <begin position="1"/>
        <end position="13"/>
    </location>
</feature>
<keyword evidence="1" id="KW-0175">Coiled coil</keyword>
<dbReference type="PANTHER" id="PTHR22028">
    <property type="entry name" value="SFI1 SPINDLE BODY DOMAIN-CONTAINING PROTEIN-RELATED"/>
    <property type="match status" value="1"/>
</dbReference>
<dbReference type="InterPro" id="IPR052270">
    <property type="entry name" value="CACF_protein"/>
</dbReference>
<evidence type="ECO:0000313" key="4">
    <source>
        <dbReference type="Proteomes" id="UP000823941"/>
    </source>
</evidence>
<sequence length="534" mass="64716">MKVNSDENVTNKSKYFRKSHNHDYMESKQSNNNDKFKDPMDDLQSLLIKMAIASVPTDDSVDNHNTAITKDTHECNEINSNTLEINLSSLVLESHKIKTDDNEDFLRIQSLKVNYNKRDGYLANKYFKKWRGYVARKNQQSTEQRKAVIQNFFDKLERKKNEINCSTDPANKAKLYAKDYSNYQHRYKVQKHIIALQKAKLEEQNRLIESLKYNKIIDTSRQSVEAMKEEVRRTYFEIDRHLKPKIKCMTNELKIPEIEEPALVLHCLKVPQFLQRMEKRAREREEKHALIRERRAQMEEERVRMKQQMELAKLEMDKEEKLKRMKELKEKRKREKIENIRKKQHAERMRALIVMADLHYEKNLVNRCGLQPWKRLIEIKRDNMEKARAHCKFQLRKNVFLNWMWHTEDMWYERNFKAEDFNRKNLLKRAFNGFKQHHHHYVLLRQTAEDYYELYLVQVAFRGLRRGVLEARRELQVKWERAVQYYNSDLLFKTFSCWRTLPALMGLQRQQEARKARWREKVLQVVPDYTPPED</sequence>
<dbReference type="Proteomes" id="UP000823941">
    <property type="component" value="Chromosome 27"/>
</dbReference>
<reference evidence="3 4" key="1">
    <citation type="submission" date="2021-06" db="EMBL/GenBank/DDBJ databases">
        <title>A haploid diamondback moth (Plutella xylostella L.) genome assembly resolves 31 chromosomes and identifies a diamide resistance mutation.</title>
        <authorList>
            <person name="Ward C.M."/>
            <person name="Perry K.D."/>
            <person name="Baker G."/>
            <person name="Powis K."/>
            <person name="Heckel D.G."/>
            <person name="Baxter S.W."/>
        </authorList>
    </citation>
    <scope>NUCLEOTIDE SEQUENCE [LARGE SCALE GENOMIC DNA]</scope>
    <source>
        <strain evidence="3 4">LV</strain>
        <tissue evidence="3">Single pupa</tissue>
    </source>
</reference>
<evidence type="ECO:0000256" key="1">
    <source>
        <dbReference type="SAM" id="Coils"/>
    </source>
</evidence>
<dbReference type="PANTHER" id="PTHR22028:SF5">
    <property type="entry name" value="COILED-COIL DOMAIN-CONTAINING PROTEIN 191"/>
    <property type="match status" value="1"/>
</dbReference>
<dbReference type="EMBL" id="JAHIBW010000027">
    <property type="protein sequence ID" value="KAG7296989.1"/>
    <property type="molecule type" value="Genomic_DNA"/>
</dbReference>
<organism evidence="3 4">
    <name type="scientific">Plutella xylostella</name>
    <name type="common">Diamondback moth</name>
    <name type="synonym">Plutella maculipennis</name>
    <dbReference type="NCBI Taxonomy" id="51655"/>
    <lineage>
        <taxon>Eukaryota</taxon>
        <taxon>Metazoa</taxon>
        <taxon>Ecdysozoa</taxon>
        <taxon>Arthropoda</taxon>
        <taxon>Hexapoda</taxon>
        <taxon>Insecta</taxon>
        <taxon>Pterygota</taxon>
        <taxon>Neoptera</taxon>
        <taxon>Endopterygota</taxon>
        <taxon>Lepidoptera</taxon>
        <taxon>Glossata</taxon>
        <taxon>Ditrysia</taxon>
        <taxon>Yponomeutoidea</taxon>
        <taxon>Plutellidae</taxon>
        <taxon>Plutella</taxon>
    </lineage>
</organism>
<accession>A0ABQ7PWW6</accession>
<evidence type="ECO:0000256" key="2">
    <source>
        <dbReference type="SAM" id="MobiDB-lite"/>
    </source>
</evidence>